<dbReference type="RefSeq" id="WP_093055351.1">
    <property type="nucleotide sequence ID" value="NZ_FOGT01000020.1"/>
</dbReference>
<evidence type="ECO:0000256" key="1">
    <source>
        <dbReference type="HAMAP-Rule" id="MF_01542"/>
    </source>
</evidence>
<protein>
    <recommendedName>
        <fullName evidence="1">UPF0349 protein SAMN05518684_12076</fullName>
    </recommendedName>
</protein>
<dbReference type="OrthoDB" id="1684419at2"/>
<evidence type="ECO:0000313" key="3">
    <source>
        <dbReference type="Proteomes" id="UP000198571"/>
    </source>
</evidence>
<name>A0A1H9WW90_9BACI</name>
<dbReference type="Proteomes" id="UP000198571">
    <property type="component" value="Unassembled WGS sequence"/>
</dbReference>
<dbReference type="HAMAP" id="MF_01542">
    <property type="entry name" value="UPF0349"/>
    <property type="match status" value="1"/>
</dbReference>
<accession>A0A1H9WW90</accession>
<dbReference type="NCBIfam" id="NF010190">
    <property type="entry name" value="PRK13669.1"/>
    <property type="match status" value="1"/>
</dbReference>
<dbReference type="STRING" id="1601833.SAMN05518684_12076"/>
<dbReference type="InterPro" id="IPR022916">
    <property type="entry name" value="UPF0349"/>
</dbReference>
<proteinExistence type="inferred from homology"/>
<dbReference type="Pfam" id="PF07293">
    <property type="entry name" value="DUF1450"/>
    <property type="match status" value="1"/>
</dbReference>
<gene>
    <name evidence="2" type="ORF">SAMN05518684_12076</name>
</gene>
<comment type="similarity">
    <text evidence="1">Belongs to the UPF0349 family.</text>
</comment>
<dbReference type="AlphaFoldDB" id="A0A1H9WW90"/>
<dbReference type="InterPro" id="IPR009910">
    <property type="entry name" value="DUF1450"/>
</dbReference>
<reference evidence="3" key="1">
    <citation type="submission" date="2016-10" db="EMBL/GenBank/DDBJ databases">
        <authorList>
            <person name="Varghese N."/>
            <person name="Submissions S."/>
        </authorList>
    </citation>
    <scope>NUCLEOTIDE SEQUENCE [LARGE SCALE GENOMIC DNA]</scope>
    <source>
        <strain evidence="3">S9</strain>
    </source>
</reference>
<evidence type="ECO:0000313" key="2">
    <source>
        <dbReference type="EMBL" id="SES38084.1"/>
    </source>
</evidence>
<sequence>MNPIIEFCVSNLASGTQKVKEELEKDPDLDVLEYGCLSFCGQCARSKFALVNGEVVTGETNEELLKNIYKYLEENPMF</sequence>
<organism evidence="2 3">
    <name type="scientific">Salipaludibacillus aurantiacus</name>
    <dbReference type="NCBI Taxonomy" id="1601833"/>
    <lineage>
        <taxon>Bacteria</taxon>
        <taxon>Bacillati</taxon>
        <taxon>Bacillota</taxon>
        <taxon>Bacilli</taxon>
        <taxon>Bacillales</taxon>
        <taxon>Bacillaceae</taxon>
    </lineage>
</organism>
<dbReference type="EMBL" id="FOGT01000020">
    <property type="protein sequence ID" value="SES38084.1"/>
    <property type="molecule type" value="Genomic_DNA"/>
</dbReference>
<keyword evidence="3" id="KW-1185">Reference proteome</keyword>